<accession>A0A930L539</accession>
<evidence type="ECO:0000313" key="1">
    <source>
        <dbReference type="EMBL" id="MBF1659727.1"/>
    </source>
</evidence>
<gene>
    <name evidence="1" type="ORF">HXO58_07825</name>
</gene>
<protein>
    <submittedName>
        <fullName evidence="1">Uncharacterized protein</fullName>
    </submittedName>
</protein>
<organism evidence="1 2">
    <name type="scientific">Rothia mucilaginosa</name>
    <dbReference type="NCBI Taxonomy" id="43675"/>
    <lineage>
        <taxon>Bacteria</taxon>
        <taxon>Bacillati</taxon>
        <taxon>Actinomycetota</taxon>
        <taxon>Actinomycetes</taxon>
        <taxon>Micrococcales</taxon>
        <taxon>Micrococcaceae</taxon>
        <taxon>Rothia</taxon>
    </lineage>
</organism>
<name>A0A930L539_9MICC</name>
<dbReference type="AlphaFoldDB" id="A0A930L539"/>
<evidence type="ECO:0000313" key="2">
    <source>
        <dbReference type="Proteomes" id="UP000713964"/>
    </source>
</evidence>
<dbReference type="Proteomes" id="UP000713964">
    <property type="component" value="Unassembled WGS sequence"/>
</dbReference>
<dbReference type="EMBL" id="JABZXL010000024">
    <property type="protein sequence ID" value="MBF1659727.1"/>
    <property type="molecule type" value="Genomic_DNA"/>
</dbReference>
<proteinExistence type="predicted"/>
<comment type="caution">
    <text evidence="1">The sequence shown here is derived from an EMBL/GenBank/DDBJ whole genome shotgun (WGS) entry which is preliminary data.</text>
</comment>
<sequence length="680" mass="78513">MSTPEAEIRNKEYQKQYREDRLARKRYSYESLENHYRVTAGGKDLSAELMAQRAPGVTGETPWVKDLTVHPLQWRREGIPAGLPIYIENAFEKEAPGRSFTDPRMVFDASLFESMTDEEIEYFNNEQRWAAENPSAGDHIALDTELDDEPGCYGYLVHANYGKKKLNDPPVGRPHYKRKDGKVLTWGDPRKDAPYWQEPGDFVYAFLDEESAREKYDELRASLYSLNQEVRLYRLTQPITIGEARAWLNSDHPLREQRHGAITIEAVGTGQFDTPGALRVPQQAAPDEDELNQAEEQAWWDSLTPEEQHKAESQHEANLRMIEEREAINNERQEFSDRIYKDLYNVDSLLQQLLEWAEEAGDEENAQWYRENNATLSLEEKLEFVADEYQNRPAHYEAELRATNLVTPFETLTNLVPVVPLSDEMIAAAASYNRIALKAGTEGKSLGIKRRRSGGYSLTKAQEKYVREHLLKAYTRGGKEGSAQMLVEIYEPTGMWLLDPREDGDGNGFDWDTVNLDDYRAGFLFPLGSNMPIGGFAPRRDRVEFLCLLLEKGIITLDQFWERLRSNSYISDRDEFFEDGANSLVMTKRNWRNLVHKANPEDTAEDPEMIPNDWAFVEWDEERLGIWTLSEWEKYVASKPDDWFVVGHNIPESIGQSEEPALLLPEMLEWHQRHLKTEGL</sequence>
<reference evidence="1" key="1">
    <citation type="submission" date="2020-04" db="EMBL/GenBank/DDBJ databases">
        <title>Deep metagenomics examines the oral microbiome during advanced dental caries in children, revealing novel taxa and co-occurrences with host molecules.</title>
        <authorList>
            <person name="Baker J.L."/>
            <person name="Morton J.T."/>
            <person name="Dinis M."/>
            <person name="Alvarez R."/>
            <person name="Tran N.C."/>
            <person name="Knight R."/>
            <person name="Edlund A."/>
        </authorList>
    </citation>
    <scope>NUCLEOTIDE SEQUENCE</scope>
    <source>
        <strain evidence="1">JCVI_29_bin.11</strain>
    </source>
</reference>